<evidence type="ECO:0000256" key="1">
    <source>
        <dbReference type="SAM" id="MobiDB-lite"/>
    </source>
</evidence>
<feature type="compositionally biased region" description="Pro residues" evidence="1">
    <location>
        <begin position="1369"/>
        <end position="1378"/>
    </location>
</feature>
<feature type="compositionally biased region" description="Polar residues" evidence="1">
    <location>
        <begin position="1563"/>
        <end position="1577"/>
    </location>
</feature>
<sequence length="2412" mass="256420">MYSVEDLLISHGYKLARTCPAPPTTAAVATPPSSSSLATPPSSSSSAYVSTATTTCLDNSSKLQLQQRQQQQQHVINNNTIVVGRHGSSNNNNEPSRGAAGGGAYNGFGMEGAGPGAGVFPLNAMSGGNPGGVVSDGQGQGGGVGGMVVERPLVRRKEPAPPLPPPPPVLVGYLGDQPPLGDSLATDSGFYDAPSLTYSSAAVVVDHPEERDVSYWRRRGQDFSALLDFADPRELRASGGFWRGAGGAGAGGAVGGMSVDRPVARWEEMPTWHQREGAAVDSGPETLRSVVLSGGGGGGVVGAGGAAGGAGADRKWQSLGNDDWTPAVSLGWNAGVPDAEQRWTQEQHHQQQHQPQQLQFRLRPHEGAVVPVTRQKSQSLPRVLSPEEPHYADPPSTGPPALPVVPRLNGSGGGAAPYGRYVPPAVEWSTTVSAAQASVIGAGPGVGVGVGEWRAPGQGAQVPSHAASSSSAMTTTTAPSKPRFGRPVKPPSYETHQQSRGGSWETLTTTTTIPPSTTTTTMDQSGAAKHRDRNLNQNQVAALAAQAAQAAQAAAAIAAERLQACAAAAAAQQAASDLAVKERALCVSQTSGEPVRGDRFPHQASVERSLSVSQGFEAFRGDSRTTQACLSEAFHKDRSTFVSQSADPSKDWSLCLSPQASEQFHRDRSVFVSQSADLLPPRDRAVCLSQTSSEPLIRDVQSSSFCVPQTSEAFKERSGTVCLSHSSEPSSLRDWQLCVSQSSEALRDRALCLSQTSEPFRDRSQTSEPFLRDRSLCQISQISEPSSLRDRSLVCLSQASDAVPRDLRSVFCTPQTSELPLRYDQALCLSQMAAEPSSFRDPRSICASQSSEALLRDRSLCVSRISEPLRDRSLCVSQISEPLRDRSLCVSQISEPLRDRSLCLSQTSELLRDRSLCVSQASEPFSRERERALCQSQSSEPLLRSDRDRPLCLSQSSELLRDRSMCLSQTSELLRDRALQCVSQASEPFSRERALCLSRSAEPLRDLRGDPYHQYQAHHHRPGLFLSRSAEPLRDLCLSRSVEILRMDVRPDLLPPTPHDIYGPYGSGPAPPGYIPPPSYRRMGPRADLRWKREPVSAELGRWFSRQTPAITWTDRWEDQRSASASAVTRKSLHRQAPSLPPPLPPGRPSGPAVPPPPPPQYFQFDDPRNNNVAVAIRHAPPSSWLASSSAPHLPFEGGPGAAEKSSRHVAPKDFPSNHPASASTSAIVAPAPGQSSTHDLLVGAFKTTDGPPALPPPPPPHNKTAAPSQDNNASRWSRGGKATSGTSDDQQGVLSSSKFHSAMFSPPSARARSERQIPVEPPPKKRPDRPPDPPPPKRPPPPSSSERPPPAAEAPRRTDAGEKVAPIEAPPVPPPDPPSRETAPAPEKPKSMKRKLNETIFCLVSVPVLSGDGSRDQSDGEGDGDAVEEASPVRVPPPPPSTPSEKSNTLSSGPNQSLKSTSTTSTDLELQALTGAGSVSSSVSRMSRRPYRRRDSRPGKPNPHDALRRYSGAWPGDQYRDQETQTSPEPPSKGAPTTTTTTAGAGLAPPADGPAPEASGANSNAKDPATSSSTSFGYPMKGQKRLKPSSNSAFSRTRTFCKGGGSGHHKPPLHPPPHPPPPPPNHPPAQTTPTPPPLGEGGGGRGAQGSQFPQKPIARRPGEMAATVSSDDPDAIRKEDGKRPSVDQCIDDLNEAYKDILELGSAGNLGATSVRIPERLKARLGGGADAPPKAGSLRSGLDTWDSDYRKTDYREVKSAFSRPSTGKSVSFSKHLREEIGCGGGPLSSVSEPPSGFRDLAERQLGHCWVSSATASCRLPMDGRTVKLDFPPSSDESPPKDDSEEMPSAQPLPLPAAAEVPWGERQPMQDASTLTSPPDYEHICQSLRDPGVATATAGTEQEVVVVKPRLTTGGDGEMEIMETPPHQQGGDVALGDECSFCQAVEAERLRSEWTGGSVFVTAPMTTTTTMATSGGLPFHGSDGPSSSGSVPADWRARLSEAERHLETLVAESVAAGKSEESRKEPEDMEEQGASCRQHGSFEPEPELMTTDQRTLDQEDIEERGAFDPATGEQQEQAEAGQSTDLVLGGRVQSETDELNVTPKYPLSSSASMCRIINLDDPGDEGLDQDPSEDSILTGKVCPSLASSSNDPTQAEGLLASDVGQQGEGGPPSATPDSVLTRAQGSGPGFVPDPGGTGPAVDRDAKQQHRRSCEPCVASALASYPGLDPLLLQEFRPERLPLSLLARQRPEEEVSTPDDPGISARFSGGSCQEAPAFLSRRLSLDPEWERDIGGRGWGLDGSGGVARERRSLDGERGLEEPGENVQSEVSQATPRGGRGLAASDDIIASRCGQNALGRSDSRIVRDLYGGRFDDKKNKNDNECVGGNAEKEVARRTPDDDDKSVKGRDFVGTQ</sequence>
<name>A0ABD1IPH2_9TELE</name>
<feature type="compositionally biased region" description="Polar residues" evidence="1">
    <location>
        <begin position="1589"/>
        <end position="1599"/>
    </location>
</feature>
<feature type="compositionally biased region" description="Basic and acidic residues" evidence="1">
    <location>
        <begin position="2370"/>
        <end position="2380"/>
    </location>
</feature>
<dbReference type="InterPro" id="IPR028221">
    <property type="entry name" value="JCAD"/>
</dbReference>
<feature type="compositionally biased region" description="Basic and acidic residues" evidence="1">
    <location>
        <begin position="2305"/>
        <end position="2318"/>
    </location>
</feature>
<feature type="compositionally biased region" description="Basic and acidic residues" evidence="1">
    <location>
        <begin position="2200"/>
        <end position="2212"/>
    </location>
</feature>
<feature type="compositionally biased region" description="Polar residues" evidence="1">
    <location>
        <begin position="1447"/>
        <end position="1460"/>
    </location>
</feature>
<feature type="compositionally biased region" description="Low complexity" evidence="1">
    <location>
        <begin position="1535"/>
        <end position="1562"/>
    </location>
</feature>
<feature type="region of interest" description="Disordered" evidence="1">
    <location>
        <begin position="372"/>
        <end position="403"/>
    </location>
</feature>
<feature type="region of interest" description="Disordered" evidence="1">
    <location>
        <begin position="21"/>
        <end position="48"/>
    </location>
</feature>
<feature type="compositionally biased region" description="Basic and acidic residues" evidence="1">
    <location>
        <begin position="1675"/>
        <end position="1686"/>
    </location>
</feature>
<feature type="compositionally biased region" description="Polar residues" evidence="1">
    <location>
        <begin position="1266"/>
        <end position="1276"/>
    </location>
</feature>
<feature type="compositionally biased region" description="Polar residues" evidence="1">
    <location>
        <begin position="1284"/>
        <end position="1300"/>
    </location>
</feature>
<feature type="compositionally biased region" description="Basic and acidic residues" evidence="1">
    <location>
        <begin position="2387"/>
        <end position="2412"/>
    </location>
</feature>
<feature type="compositionally biased region" description="Pro residues" evidence="1">
    <location>
        <begin position="1614"/>
        <end position="1628"/>
    </location>
</feature>
<feature type="region of interest" description="Disordered" evidence="1">
    <location>
        <begin position="1115"/>
        <end position="1167"/>
    </location>
</feature>
<feature type="compositionally biased region" description="Acidic residues" evidence="1">
    <location>
        <begin position="2120"/>
        <end position="2132"/>
    </location>
</feature>
<feature type="compositionally biased region" description="Gly residues" evidence="1">
    <location>
        <begin position="2293"/>
        <end position="2303"/>
    </location>
</feature>
<dbReference type="EMBL" id="JBHFQA010000036">
    <property type="protein sequence ID" value="KAL2076925.1"/>
    <property type="molecule type" value="Genomic_DNA"/>
</dbReference>
<feature type="region of interest" description="Disordered" evidence="1">
    <location>
        <begin position="1823"/>
        <end position="1851"/>
    </location>
</feature>
<feature type="compositionally biased region" description="Low complexity" evidence="1">
    <location>
        <begin position="466"/>
        <end position="478"/>
    </location>
</feature>
<feature type="compositionally biased region" description="Low complexity" evidence="1">
    <location>
        <begin position="1184"/>
        <end position="1195"/>
    </location>
</feature>
<feature type="compositionally biased region" description="Polar residues" evidence="1">
    <location>
        <begin position="2323"/>
        <end position="2332"/>
    </location>
</feature>
<feature type="compositionally biased region" description="Low complexity" evidence="1">
    <location>
        <begin position="2071"/>
        <end position="2081"/>
    </location>
</feature>
<feature type="compositionally biased region" description="Low complexity" evidence="1">
    <location>
        <begin position="24"/>
        <end position="48"/>
    </location>
</feature>
<comment type="caution">
    <text evidence="2">The sequence shown here is derived from an EMBL/GenBank/DDBJ whole genome shotgun (WGS) entry which is preliminary data.</text>
</comment>
<feature type="region of interest" description="Disordered" evidence="1">
    <location>
        <begin position="457"/>
        <end position="532"/>
    </location>
</feature>
<feature type="compositionally biased region" description="Pro residues" evidence="1">
    <location>
        <begin position="1139"/>
        <end position="1161"/>
    </location>
</feature>
<feature type="compositionally biased region" description="Basic residues" evidence="1">
    <location>
        <begin position="1487"/>
        <end position="1496"/>
    </location>
</feature>
<dbReference type="Proteomes" id="UP001591681">
    <property type="component" value="Unassembled WGS sequence"/>
</dbReference>
<feature type="compositionally biased region" description="Pro residues" evidence="1">
    <location>
        <begin position="1333"/>
        <end position="1353"/>
    </location>
</feature>
<feature type="region of interest" description="Disordered" evidence="1">
    <location>
        <begin position="2243"/>
        <end position="2268"/>
    </location>
</feature>
<organism evidence="2 3">
    <name type="scientific">Coilia grayii</name>
    <name type="common">Gray's grenadier anchovy</name>
    <dbReference type="NCBI Taxonomy" id="363190"/>
    <lineage>
        <taxon>Eukaryota</taxon>
        <taxon>Metazoa</taxon>
        <taxon>Chordata</taxon>
        <taxon>Craniata</taxon>
        <taxon>Vertebrata</taxon>
        <taxon>Euteleostomi</taxon>
        <taxon>Actinopterygii</taxon>
        <taxon>Neopterygii</taxon>
        <taxon>Teleostei</taxon>
        <taxon>Clupei</taxon>
        <taxon>Clupeiformes</taxon>
        <taxon>Clupeoidei</taxon>
        <taxon>Engraulidae</taxon>
        <taxon>Coilinae</taxon>
        <taxon>Coilia</taxon>
    </lineage>
</organism>
<feature type="compositionally biased region" description="Pro residues" evidence="1">
    <location>
        <begin position="1253"/>
        <end position="1262"/>
    </location>
</feature>
<feature type="compositionally biased region" description="Low complexity" evidence="1">
    <location>
        <begin position="506"/>
        <end position="521"/>
    </location>
</feature>
<protein>
    <submittedName>
        <fullName evidence="2">Uncharacterized protein</fullName>
    </submittedName>
</protein>
<accession>A0ABD1IPH2</accession>
<reference evidence="2 3" key="1">
    <citation type="submission" date="2024-09" db="EMBL/GenBank/DDBJ databases">
        <title>A chromosome-level genome assembly of Gray's grenadier anchovy, Coilia grayii.</title>
        <authorList>
            <person name="Fu Z."/>
        </authorList>
    </citation>
    <scope>NUCLEOTIDE SEQUENCE [LARGE SCALE GENOMIC DNA]</scope>
    <source>
        <strain evidence="2">G4</strain>
        <tissue evidence="2">Muscle</tissue>
    </source>
</reference>
<evidence type="ECO:0000313" key="3">
    <source>
        <dbReference type="Proteomes" id="UP001591681"/>
    </source>
</evidence>
<keyword evidence="3" id="KW-1185">Reference proteome</keyword>
<feature type="region of interest" description="Disordered" evidence="1">
    <location>
        <begin position="1184"/>
        <end position="1395"/>
    </location>
</feature>
<feature type="region of interest" description="Disordered" evidence="1">
    <location>
        <begin position="2368"/>
        <end position="2412"/>
    </location>
</feature>
<proteinExistence type="predicted"/>
<feature type="region of interest" description="Disordered" evidence="1">
    <location>
        <begin position="2007"/>
        <end position="2214"/>
    </location>
</feature>
<dbReference type="Pfam" id="PF15351">
    <property type="entry name" value="JCAD"/>
    <property type="match status" value="2"/>
</dbReference>
<gene>
    <name evidence="2" type="ORF">ACEWY4_027478</name>
</gene>
<dbReference type="PANTHER" id="PTHR34757">
    <property type="entry name" value="JUNCTIONAL PROTEIN ASSOCIATED WITH CORONARY ARTERY DISEASE"/>
    <property type="match status" value="1"/>
</dbReference>
<feature type="region of interest" description="Disordered" evidence="1">
    <location>
        <begin position="2290"/>
        <end position="2343"/>
    </location>
</feature>
<feature type="compositionally biased region" description="Acidic residues" evidence="1">
    <location>
        <begin position="1420"/>
        <end position="1429"/>
    </location>
</feature>
<feature type="compositionally biased region" description="Basic and acidic residues" evidence="1">
    <location>
        <begin position="1312"/>
        <end position="1332"/>
    </location>
</feature>
<evidence type="ECO:0000313" key="2">
    <source>
        <dbReference type="EMBL" id="KAL2076925.1"/>
    </source>
</evidence>
<dbReference type="PANTHER" id="PTHR34757:SF1">
    <property type="entry name" value="JUNCTIONAL CADHERIN 5-ASSOCIATED PROTEIN"/>
    <property type="match status" value="1"/>
</dbReference>
<feature type="compositionally biased region" description="Polar residues" evidence="1">
    <location>
        <begin position="2174"/>
        <end position="2183"/>
    </location>
</feature>
<feature type="compositionally biased region" description="Basic and acidic residues" evidence="1">
    <location>
        <begin position="1497"/>
        <end position="1509"/>
    </location>
</feature>
<feature type="region of interest" description="Disordered" evidence="1">
    <location>
        <begin position="1408"/>
        <end position="1688"/>
    </location>
</feature>